<protein>
    <submittedName>
        <fullName evidence="2 3">Uncharacterized protein</fullName>
    </submittedName>
</protein>
<organism evidence="2">
    <name type="scientific">Glycine max</name>
    <name type="common">Soybean</name>
    <name type="synonym">Glycine hispida</name>
    <dbReference type="NCBI Taxonomy" id="3847"/>
    <lineage>
        <taxon>Eukaryota</taxon>
        <taxon>Viridiplantae</taxon>
        <taxon>Streptophyta</taxon>
        <taxon>Embryophyta</taxon>
        <taxon>Tracheophyta</taxon>
        <taxon>Spermatophyta</taxon>
        <taxon>Magnoliopsida</taxon>
        <taxon>eudicotyledons</taxon>
        <taxon>Gunneridae</taxon>
        <taxon>Pentapetalae</taxon>
        <taxon>rosids</taxon>
        <taxon>fabids</taxon>
        <taxon>Fabales</taxon>
        <taxon>Fabaceae</taxon>
        <taxon>Papilionoideae</taxon>
        <taxon>50 kb inversion clade</taxon>
        <taxon>NPAAA clade</taxon>
        <taxon>indigoferoid/millettioid clade</taxon>
        <taxon>Phaseoleae</taxon>
        <taxon>Glycine</taxon>
        <taxon>Glycine subgen. Soja</taxon>
    </lineage>
</organism>
<name>A0A0R0KHX1_SOYBN</name>
<keyword evidence="4" id="KW-1185">Reference proteome</keyword>
<dbReference type="EMBL" id="CM000837">
    <property type="protein sequence ID" value="KRH63939.1"/>
    <property type="molecule type" value="Genomic_DNA"/>
</dbReference>
<evidence type="ECO:0000256" key="1">
    <source>
        <dbReference type="SAM" id="Phobius"/>
    </source>
</evidence>
<dbReference type="Proteomes" id="UP000008827">
    <property type="component" value="Chromosome 4"/>
</dbReference>
<dbReference type="PROSITE" id="PS51257">
    <property type="entry name" value="PROKAR_LIPOPROTEIN"/>
    <property type="match status" value="1"/>
</dbReference>
<evidence type="ECO:0000313" key="2">
    <source>
        <dbReference type="EMBL" id="KRH63939.1"/>
    </source>
</evidence>
<dbReference type="AlphaFoldDB" id="A0A0R0KHX1"/>
<reference evidence="3" key="2">
    <citation type="submission" date="2018-02" db="UniProtKB">
        <authorList>
            <consortium name="EnsemblPlants"/>
        </authorList>
    </citation>
    <scope>IDENTIFICATION</scope>
    <source>
        <strain evidence="3">Williams 82</strain>
    </source>
</reference>
<evidence type="ECO:0000313" key="4">
    <source>
        <dbReference type="Proteomes" id="UP000008827"/>
    </source>
</evidence>
<reference evidence="2 3" key="1">
    <citation type="journal article" date="2010" name="Nature">
        <title>Genome sequence of the palaeopolyploid soybean.</title>
        <authorList>
            <person name="Schmutz J."/>
            <person name="Cannon S.B."/>
            <person name="Schlueter J."/>
            <person name="Ma J."/>
            <person name="Mitros T."/>
            <person name="Nelson W."/>
            <person name="Hyten D.L."/>
            <person name="Song Q."/>
            <person name="Thelen J.J."/>
            <person name="Cheng J."/>
            <person name="Xu D."/>
            <person name="Hellsten U."/>
            <person name="May G.D."/>
            <person name="Yu Y."/>
            <person name="Sakurai T."/>
            <person name="Umezawa T."/>
            <person name="Bhattacharyya M.K."/>
            <person name="Sandhu D."/>
            <person name="Valliyodan B."/>
            <person name="Lindquist E."/>
            <person name="Peto M."/>
            <person name="Grant D."/>
            <person name="Shu S."/>
            <person name="Goodstein D."/>
            <person name="Barry K."/>
            <person name="Futrell-Griggs M."/>
            <person name="Abernathy B."/>
            <person name="Du J."/>
            <person name="Tian Z."/>
            <person name="Zhu L."/>
            <person name="Gill N."/>
            <person name="Joshi T."/>
            <person name="Libault M."/>
            <person name="Sethuraman A."/>
            <person name="Zhang X.-C."/>
            <person name="Shinozaki K."/>
            <person name="Nguyen H.T."/>
            <person name="Wing R.A."/>
            <person name="Cregan P."/>
            <person name="Specht J."/>
            <person name="Grimwood J."/>
            <person name="Rokhsar D."/>
            <person name="Stacey G."/>
            <person name="Shoemaker R.C."/>
            <person name="Jackson S.A."/>
        </authorList>
    </citation>
    <scope>NUCLEOTIDE SEQUENCE [LARGE SCALE GENOMIC DNA]</scope>
    <source>
        <strain evidence="3">cv. Williams 82</strain>
        <tissue evidence="2">Callus</tissue>
    </source>
</reference>
<dbReference type="Gramene" id="KRH63939">
    <property type="protein sequence ID" value="KRH63939"/>
    <property type="gene ID" value="GLYMA_04G205900"/>
</dbReference>
<gene>
    <name evidence="2" type="ORF">GLYMA_04G205900</name>
</gene>
<evidence type="ECO:0000313" key="3">
    <source>
        <dbReference type="EnsemblPlants" id="KRH63939"/>
    </source>
</evidence>
<reference evidence="2" key="3">
    <citation type="submission" date="2018-07" db="EMBL/GenBank/DDBJ databases">
        <title>WGS assembly of Glycine max.</title>
        <authorList>
            <person name="Schmutz J."/>
            <person name="Cannon S."/>
            <person name="Schlueter J."/>
            <person name="Ma J."/>
            <person name="Mitros T."/>
            <person name="Nelson W."/>
            <person name="Hyten D."/>
            <person name="Song Q."/>
            <person name="Thelen J."/>
            <person name="Cheng J."/>
            <person name="Xu D."/>
            <person name="Hellsten U."/>
            <person name="May G."/>
            <person name="Yu Y."/>
            <person name="Sakurai T."/>
            <person name="Umezawa T."/>
            <person name="Bhattacharyya M."/>
            <person name="Sandhu D."/>
            <person name="Valliyodan B."/>
            <person name="Lindquist E."/>
            <person name="Peto M."/>
            <person name="Grant D."/>
            <person name="Shu S."/>
            <person name="Goodstein D."/>
            <person name="Barry K."/>
            <person name="Futrell-Griggs M."/>
            <person name="Abernathy B."/>
            <person name="Du J."/>
            <person name="Tian Z."/>
            <person name="Zhu L."/>
            <person name="Gill N."/>
            <person name="Joshi T."/>
            <person name="Libault M."/>
            <person name="Sethuraman A."/>
            <person name="Zhang X."/>
            <person name="Shinozaki K."/>
            <person name="Nguyen H."/>
            <person name="Wing R."/>
            <person name="Cregan P."/>
            <person name="Specht J."/>
            <person name="Grimwood J."/>
            <person name="Rokhsar D."/>
            <person name="Stacey G."/>
            <person name="Shoemaker R."/>
            <person name="Jackson S."/>
        </authorList>
    </citation>
    <scope>NUCLEOTIDE SEQUENCE</scope>
    <source>
        <tissue evidence="2">Callus</tissue>
    </source>
</reference>
<accession>A0A0R0KHX1</accession>
<keyword evidence="1" id="KW-0472">Membrane</keyword>
<keyword evidence="1" id="KW-0812">Transmembrane</keyword>
<dbReference type="InParanoid" id="A0A0R0KHX1"/>
<keyword evidence="1" id="KW-1133">Transmembrane helix</keyword>
<proteinExistence type="predicted"/>
<feature type="transmembrane region" description="Helical" evidence="1">
    <location>
        <begin position="7"/>
        <end position="26"/>
    </location>
</feature>
<dbReference type="EnsemblPlants" id="KRH63939">
    <property type="protein sequence ID" value="KRH63939"/>
    <property type="gene ID" value="GLYMA_04G205900"/>
</dbReference>
<sequence length="29" mass="3370">MLKLFRAYQCFLGFFLVISIFMSVFTGCS</sequence>